<dbReference type="InterPro" id="IPR001119">
    <property type="entry name" value="SLH_dom"/>
</dbReference>
<keyword evidence="5" id="KW-1185">Reference proteome</keyword>
<name>A0ABW3HPA0_9BACL</name>
<feature type="chain" id="PRO_5047541102" evidence="2">
    <location>
        <begin position="26"/>
        <end position="324"/>
    </location>
</feature>
<organism evidence="4 5">
    <name type="scientific">Paenibacillus chungangensis</name>
    <dbReference type="NCBI Taxonomy" id="696535"/>
    <lineage>
        <taxon>Bacteria</taxon>
        <taxon>Bacillati</taxon>
        <taxon>Bacillota</taxon>
        <taxon>Bacilli</taxon>
        <taxon>Bacillales</taxon>
        <taxon>Paenibacillaceae</taxon>
        <taxon>Paenibacillus</taxon>
    </lineage>
</organism>
<gene>
    <name evidence="4" type="ORF">ACFQ2I_07850</name>
</gene>
<evidence type="ECO:0000313" key="5">
    <source>
        <dbReference type="Proteomes" id="UP001596989"/>
    </source>
</evidence>
<feature type="signal peptide" evidence="2">
    <location>
        <begin position="1"/>
        <end position="25"/>
    </location>
</feature>
<dbReference type="Proteomes" id="UP001596989">
    <property type="component" value="Unassembled WGS sequence"/>
</dbReference>
<evidence type="ECO:0000256" key="2">
    <source>
        <dbReference type="SAM" id="SignalP"/>
    </source>
</evidence>
<feature type="domain" description="SLH" evidence="3">
    <location>
        <begin position="151"/>
        <end position="214"/>
    </location>
</feature>
<dbReference type="PROSITE" id="PS51272">
    <property type="entry name" value="SLH"/>
    <property type="match status" value="2"/>
</dbReference>
<sequence length="324" mass="35926">MKKKPLLIVTLTAMLIFILSQSVSAFSDTAGSAEEKKIIALKEKGIISGYSDNTFKPNGKMSYAAGVSMIVKGLDLNIDNLRFMKEPKATDYFPELNDNAWYADDFIIAFHNGLDIPKDVEASDKMTKEQFAHHLFNAMMTKGDFAFIEIFMMINDEADVNPAYMNSIQKLLISKIAVLDDENNFHPQQPITRGTAAAWLYDGIEFVETMTPIDSKPVSEWPAYKLDMDVTPVNDNVNQVTITAEMPHPGYGLRVASISFQGDEAHIELAPILPDPDGMYPQVITEVSVTTYIGSEYTPVLPEAVEDKDKPTDVEPTDPVVNAS</sequence>
<reference evidence="5" key="1">
    <citation type="journal article" date="2019" name="Int. J. Syst. Evol. Microbiol.">
        <title>The Global Catalogue of Microorganisms (GCM) 10K type strain sequencing project: providing services to taxonomists for standard genome sequencing and annotation.</title>
        <authorList>
            <consortium name="The Broad Institute Genomics Platform"/>
            <consortium name="The Broad Institute Genome Sequencing Center for Infectious Disease"/>
            <person name="Wu L."/>
            <person name="Ma J."/>
        </authorList>
    </citation>
    <scope>NUCLEOTIDE SEQUENCE [LARGE SCALE GENOMIC DNA]</scope>
    <source>
        <strain evidence="5">CCUG 59129</strain>
    </source>
</reference>
<dbReference type="RefSeq" id="WP_377563390.1">
    <property type="nucleotide sequence ID" value="NZ_JBHTJZ010000009.1"/>
</dbReference>
<feature type="region of interest" description="Disordered" evidence="1">
    <location>
        <begin position="303"/>
        <end position="324"/>
    </location>
</feature>
<keyword evidence="2" id="KW-0732">Signal</keyword>
<protein>
    <submittedName>
        <fullName evidence="4">S-layer homology domain-containing protein</fullName>
    </submittedName>
</protein>
<accession>A0ABW3HPA0</accession>
<dbReference type="EMBL" id="JBHTJZ010000009">
    <property type="protein sequence ID" value="MFD0959301.1"/>
    <property type="molecule type" value="Genomic_DNA"/>
</dbReference>
<evidence type="ECO:0000259" key="3">
    <source>
        <dbReference type="PROSITE" id="PS51272"/>
    </source>
</evidence>
<evidence type="ECO:0000256" key="1">
    <source>
        <dbReference type="SAM" id="MobiDB-lite"/>
    </source>
</evidence>
<feature type="domain" description="SLH" evidence="3">
    <location>
        <begin position="21"/>
        <end position="84"/>
    </location>
</feature>
<comment type="caution">
    <text evidence="4">The sequence shown here is derived from an EMBL/GenBank/DDBJ whole genome shotgun (WGS) entry which is preliminary data.</text>
</comment>
<dbReference type="Pfam" id="PF00395">
    <property type="entry name" value="SLH"/>
    <property type="match status" value="2"/>
</dbReference>
<evidence type="ECO:0000313" key="4">
    <source>
        <dbReference type="EMBL" id="MFD0959301.1"/>
    </source>
</evidence>
<proteinExistence type="predicted"/>